<name>A0A3P6HBG9_BRAOL</name>
<gene>
    <name evidence="1" type="ORF">BOLSC29T60460H</name>
</gene>
<accession>A0A3P6HBG9</accession>
<proteinExistence type="predicted"/>
<organism evidence="1">
    <name type="scientific">Brassica oleracea</name>
    <name type="common">Wild cabbage</name>
    <dbReference type="NCBI Taxonomy" id="3712"/>
    <lineage>
        <taxon>Eukaryota</taxon>
        <taxon>Viridiplantae</taxon>
        <taxon>Streptophyta</taxon>
        <taxon>Embryophyta</taxon>
        <taxon>Tracheophyta</taxon>
        <taxon>Spermatophyta</taxon>
        <taxon>Magnoliopsida</taxon>
        <taxon>eudicotyledons</taxon>
        <taxon>Gunneridae</taxon>
        <taxon>Pentapetalae</taxon>
        <taxon>rosids</taxon>
        <taxon>malvids</taxon>
        <taxon>Brassicales</taxon>
        <taxon>Brassicaceae</taxon>
        <taxon>Brassiceae</taxon>
        <taxon>Brassica</taxon>
    </lineage>
</organism>
<evidence type="ECO:0000313" key="1">
    <source>
        <dbReference type="EMBL" id="VDD65232.1"/>
    </source>
</evidence>
<dbReference type="EMBL" id="LR031889">
    <property type="protein sequence ID" value="VDD65232.1"/>
    <property type="molecule type" value="Genomic_DNA"/>
</dbReference>
<sequence>MNKCLNQSMLLLWGVYNYRGMFSTDSYSTVRGGLIS</sequence>
<reference evidence="1" key="1">
    <citation type="submission" date="2018-11" db="EMBL/GenBank/DDBJ databases">
        <authorList>
            <consortium name="Genoscope - CEA"/>
            <person name="William W."/>
        </authorList>
    </citation>
    <scope>NUCLEOTIDE SEQUENCE</scope>
</reference>
<protein>
    <submittedName>
        <fullName evidence="1">Uncharacterized protein</fullName>
    </submittedName>
</protein>
<dbReference type="AlphaFoldDB" id="A0A3P6HBG9"/>